<reference evidence="14" key="6">
    <citation type="submission" date="2019-10" db="EMBL/GenBank/DDBJ databases">
        <authorList>
            <consortium name="NCBI Pathogen Detection Project"/>
        </authorList>
    </citation>
    <scope>NUCLEOTIDE SEQUENCE</scope>
    <source>
        <strain evidence="15">11-1391</strain>
        <strain evidence="14">Salmonella enterica</strain>
    </source>
</reference>
<dbReference type="InterPro" id="IPR024074">
    <property type="entry name" value="AS_cat/multimer_dom_body"/>
</dbReference>
<dbReference type="EMBL" id="DAAGOZ010000036">
    <property type="protein sequence ID" value="HAB3966407.1"/>
    <property type="molecule type" value="Genomic_DNA"/>
</dbReference>
<dbReference type="UniPathway" id="UPA00068">
    <property type="reaction ID" value="UER00113"/>
</dbReference>
<dbReference type="InterPro" id="IPR048268">
    <property type="entry name" value="Arginosuc_syn_C"/>
</dbReference>
<dbReference type="Pfam" id="PF00764">
    <property type="entry name" value="Arginosuc_synth"/>
    <property type="match status" value="1"/>
</dbReference>
<dbReference type="Proteomes" id="UP000839735">
    <property type="component" value="Unassembled WGS sequence"/>
</dbReference>
<dbReference type="SUPFAM" id="SSF69864">
    <property type="entry name" value="Argininosuccinate synthetase, C-terminal domain"/>
    <property type="match status" value="1"/>
</dbReference>
<evidence type="ECO:0000256" key="5">
    <source>
        <dbReference type="ARBA" id="ARBA00022605"/>
    </source>
</evidence>
<dbReference type="InterPro" id="IPR048267">
    <property type="entry name" value="Arginosuc_syn_N"/>
</dbReference>
<dbReference type="RefSeq" id="WP_063390327.1">
    <property type="nucleotide sequence ID" value="NZ_CP011288.1"/>
</dbReference>
<keyword evidence="4" id="KW-0436">Ligase</keyword>
<reference evidence="14" key="2">
    <citation type="journal article" date="2018" name="Genome Biol.">
        <title>SKESA: strategic k-mer extension for scrupulous assemblies.</title>
        <authorList>
            <person name="Souvorov A."/>
            <person name="Agarwala R."/>
            <person name="Lipman D.J."/>
        </authorList>
    </citation>
    <scope>NUCLEOTIDE SEQUENCE</scope>
    <source>
        <strain evidence="15">11-1391</strain>
        <strain evidence="14">Salmonella enterica</strain>
    </source>
</reference>
<dbReference type="EMBL" id="AAMIRF010000010">
    <property type="protein sequence ID" value="EDH7455848.1"/>
    <property type="molecule type" value="Genomic_DNA"/>
</dbReference>
<dbReference type="STRING" id="59204.UQ49_09330"/>
<dbReference type="GO" id="GO:0006526">
    <property type="term" value="P:L-arginine biosynthetic process"/>
    <property type="evidence" value="ECO:0007669"/>
    <property type="project" value="UniProtKB-UniPathway"/>
</dbReference>
<reference evidence="11" key="4">
    <citation type="submission" date="2018-07" db="EMBL/GenBank/DDBJ databases">
        <authorList>
            <consortium name="GenomeTrakr network: Whole genome sequencing for foodborne pathogen traceback"/>
        </authorList>
    </citation>
    <scope>NUCLEOTIDE SEQUENCE</scope>
    <source>
        <strain evidence="11">CFSAN008697</strain>
    </source>
</reference>
<evidence type="ECO:0000313" key="15">
    <source>
        <dbReference type="EMBL" id="HAC6767448.1"/>
    </source>
</evidence>
<keyword evidence="6" id="KW-0547">Nucleotide-binding</keyword>
<evidence type="ECO:0000256" key="2">
    <source>
        <dbReference type="ARBA" id="ARBA00012286"/>
    </source>
</evidence>
<dbReference type="EMBL" id="CP023345">
    <property type="protein sequence ID" value="ATW55250.1"/>
    <property type="molecule type" value="Genomic_DNA"/>
</dbReference>
<dbReference type="EMBL" id="DAAMII010000044">
    <property type="protein sequence ID" value="HAC6767448.1"/>
    <property type="molecule type" value="Genomic_DNA"/>
</dbReference>
<dbReference type="GO" id="GO:0000053">
    <property type="term" value="P:argininosuccinate metabolic process"/>
    <property type="evidence" value="ECO:0007669"/>
    <property type="project" value="TreeGrafter"/>
</dbReference>
<reference evidence="10 16" key="1">
    <citation type="submission" date="2017-09" db="EMBL/GenBank/DDBJ databases">
        <title>Complete genome of Salmonella enterica subsp. diarizonae isolated from stool of a patient with bacterial enteropathy.</title>
        <authorList>
            <person name="Zhou J."/>
            <person name="Chen Q."/>
            <person name="Guo L."/>
            <person name="Fan J."/>
        </authorList>
    </citation>
    <scope>NUCLEOTIDE SEQUENCE [LARGE SCALE GENOMIC DNA]</scope>
    <source>
        <strain evidence="10 16">HZS154</strain>
    </source>
</reference>
<dbReference type="Pfam" id="PF20979">
    <property type="entry name" value="Arginosuc_syn_C"/>
    <property type="match status" value="1"/>
</dbReference>
<keyword evidence="7" id="KW-0067">ATP-binding</keyword>
<dbReference type="NCBIfam" id="NF038212">
    <property type="entry name" value="argG_rel"/>
    <property type="match status" value="1"/>
</dbReference>
<keyword evidence="3" id="KW-0055">Arginine biosynthesis</keyword>
<evidence type="ECO:0000313" key="11">
    <source>
        <dbReference type="EMBL" id="EBP3696534.1"/>
    </source>
</evidence>
<reference evidence="13" key="3">
    <citation type="submission" date="2018-07" db="EMBL/GenBank/DDBJ databases">
        <authorList>
            <consortium name="PulseNet: The National Subtyping Network for Foodborne Disease Surveillance"/>
            <person name="Tarr C.L."/>
            <person name="Trees E."/>
            <person name="Katz L.S."/>
            <person name="Carleton-Romer H.A."/>
            <person name="Stroika S."/>
            <person name="Kucerova Z."/>
            <person name="Roache K.F."/>
            <person name="Sabol A.L."/>
            <person name="Besser J."/>
            <person name="Gerner-Smidt P."/>
        </authorList>
    </citation>
    <scope>NUCLEOTIDE SEQUENCE</scope>
    <source>
        <strain evidence="13">PNUSAS008615</strain>
    </source>
</reference>
<evidence type="ECO:0000256" key="7">
    <source>
        <dbReference type="ARBA" id="ARBA00022840"/>
    </source>
</evidence>
<evidence type="ECO:0000313" key="13">
    <source>
        <dbReference type="EMBL" id="EDH7455848.1"/>
    </source>
</evidence>
<dbReference type="Gene3D" id="3.90.1260.10">
    <property type="entry name" value="Argininosuccinate synthetase, chain A, domain 2"/>
    <property type="match status" value="1"/>
</dbReference>
<dbReference type="GO" id="GO:0000050">
    <property type="term" value="P:urea cycle"/>
    <property type="evidence" value="ECO:0007669"/>
    <property type="project" value="TreeGrafter"/>
</dbReference>
<dbReference type="EC" id="6.3.4.5" evidence="2"/>
<evidence type="ECO:0000256" key="1">
    <source>
        <dbReference type="ARBA" id="ARBA00004967"/>
    </source>
</evidence>
<evidence type="ECO:0000259" key="8">
    <source>
        <dbReference type="Pfam" id="PF00764"/>
    </source>
</evidence>
<dbReference type="PANTHER" id="PTHR11587">
    <property type="entry name" value="ARGININOSUCCINATE SYNTHASE"/>
    <property type="match status" value="1"/>
</dbReference>
<dbReference type="GO" id="GO:0004055">
    <property type="term" value="F:argininosuccinate synthase activity"/>
    <property type="evidence" value="ECO:0007669"/>
    <property type="project" value="UniProtKB-EC"/>
</dbReference>
<feature type="domain" description="Arginosuccinate synthase-like N-terminal" evidence="8">
    <location>
        <begin position="25"/>
        <end position="178"/>
    </location>
</feature>
<evidence type="ECO:0000256" key="3">
    <source>
        <dbReference type="ARBA" id="ARBA00022571"/>
    </source>
</evidence>
<proteinExistence type="predicted"/>
<protein>
    <recommendedName>
        <fullName evidence="2">argininosuccinate synthase</fullName>
        <ecNumber evidence="2">6.3.4.5</ecNumber>
    </recommendedName>
</protein>
<dbReference type="GO" id="GO:0005737">
    <property type="term" value="C:cytoplasm"/>
    <property type="evidence" value="ECO:0007669"/>
    <property type="project" value="TreeGrafter"/>
</dbReference>
<dbReference type="SUPFAM" id="SSF52402">
    <property type="entry name" value="Adenine nucleotide alpha hydrolases-like"/>
    <property type="match status" value="1"/>
</dbReference>
<dbReference type="InterPro" id="IPR001518">
    <property type="entry name" value="Arginosuc_synth"/>
</dbReference>
<evidence type="ECO:0000313" key="16">
    <source>
        <dbReference type="Proteomes" id="UP000230639"/>
    </source>
</evidence>
<name>A0A2I5HIF3_SALDZ</name>
<evidence type="ECO:0000256" key="6">
    <source>
        <dbReference type="ARBA" id="ARBA00022741"/>
    </source>
</evidence>
<dbReference type="Proteomes" id="UP000230639">
    <property type="component" value="Chromosome"/>
</dbReference>
<dbReference type="AlphaFoldDB" id="A0A2I5HIF3"/>
<evidence type="ECO:0000313" key="14">
    <source>
        <dbReference type="EMBL" id="HAB3966407.1"/>
    </source>
</evidence>
<evidence type="ECO:0000256" key="4">
    <source>
        <dbReference type="ARBA" id="ARBA00022598"/>
    </source>
</evidence>
<evidence type="ECO:0000313" key="12">
    <source>
        <dbReference type="EMBL" id="ECC3917100.1"/>
    </source>
</evidence>
<dbReference type="EMBL" id="AAIBIC010000047">
    <property type="protein sequence ID" value="ECC3917100.1"/>
    <property type="molecule type" value="Genomic_DNA"/>
</dbReference>
<evidence type="ECO:0000259" key="9">
    <source>
        <dbReference type="Pfam" id="PF20979"/>
    </source>
</evidence>
<keyword evidence="5" id="KW-0028">Amino-acid biosynthesis</keyword>
<dbReference type="PANTHER" id="PTHR11587:SF2">
    <property type="entry name" value="ARGININOSUCCINATE SYNTHASE"/>
    <property type="match status" value="1"/>
</dbReference>
<organism evidence="10 16">
    <name type="scientific">Salmonella diarizonae</name>
    <dbReference type="NCBI Taxonomy" id="59204"/>
    <lineage>
        <taxon>Bacteria</taxon>
        <taxon>Pseudomonadati</taxon>
        <taxon>Pseudomonadota</taxon>
        <taxon>Gammaproteobacteria</taxon>
        <taxon>Enterobacterales</taxon>
        <taxon>Enterobacteriaceae</taxon>
        <taxon>Salmonella</taxon>
    </lineage>
</organism>
<feature type="domain" description="Arginosuccinate synthase C-terminal" evidence="9">
    <location>
        <begin position="189"/>
        <end position="378"/>
    </location>
</feature>
<dbReference type="GO" id="GO:0005524">
    <property type="term" value="F:ATP binding"/>
    <property type="evidence" value="ECO:0007669"/>
    <property type="project" value="UniProtKB-KW"/>
</dbReference>
<sequence length="412" mass="46290">MNKQQKIRSFADLEYITGRCKRILTLFSGGLDSSYVLSELAKYEHCEVIALTIDMGEGVEREDLANIAGHFGARSIVIDGREIFAREAVLPALRCNAQYMGLYPISASLSRPLICRIAIEVAAQHGCDAIIHTANQSQNSLRRLNGALRQLGFDGFYGSPYEYSALTRQEKLEALQRCGLSMFEARGTSGDANLWCREFESGWLDNPEDFRVPAELFTWTAQPVGERGPARIAVRFEEGVPVSVDGVRLPLVELIAELNHRVGAYGIGRYCGLEHLDDGEKVLEVREAPAACLLMNACRHLEMATLDPELLREKISLEQVWVREAIEGRWFSGLKMSVEQFINQYKEKITGDVEYILREGVADACSIRAQQPLYLTERDEWEKEIAAIRGARTLKELEEVSSVYPHSLVNQK</sequence>
<comment type="pathway">
    <text evidence="1">Amino-acid biosynthesis; L-arginine biosynthesis; L-arginine from L-ornithine and carbamoyl phosphate: step 2/3.</text>
</comment>
<dbReference type="InterPro" id="IPR014729">
    <property type="entry name" value="Rossmann-like_a/b/a_fold"/>
</dbReference>
<accession>A0A2I5HIF3</accession>
<gene>
    <name evidence="13" type="ORF">B4V94_10345</name>
    <name evidence="10" type="ORF">CNQ75_12405</name>
    <name evidence="12" type="ORF">CTQ69_24715</name>
    <name evidence="15" type="ORF">G0D47_23000</name>
    <name evidence="14" type="ORF">GBX62_20945</name>
    <name evidence="11" type="ORF">PG27_25860</name>
</gene>
<reference evidence="12" key="5">
    <citation type="submission" date="2018-08" db="EMBL/GenBank/DDBJ databases">
        <authorList>
            <person name="Ashton P.M."/>
            <person name="Dallman T."/>
            <person name="Nair S."/>
            <person name="De Pinna E."/>
            <person name="Peters T."/>
            <person name="Grant K."/>
        </authorList>
    </citation>
    <scope>NUCLEOTIDE SEQUENCE [LARGE SCALE GENOMIC DNA]</scope>
    <source>
        <strain evidence="12">294779</strain>
    </source>
</reference>
<dbReference type="EMBL" id="AAGLNK010000046">
    <property type="protein sequence ID" value="EBP3696534.1"/>
    <property type="molecule type" value="Genomic_DNA"/>
</dbReference>
<evidence type="ECO:0000313" key="10">
    <source>
        <dbReference type="EMBL" id="ATW55250.1"/>
    </source>
</evidence>
<dbReference type="Gene3D" id="3.40.50.620">
    <property type="entry name" value="HUPs"/>
    <property type="match status" value="1"/>
</dbReference>